<dbReference type="EMBL" id="AJWJ01000341">
    <property type="protein sequence ID" value="KAF2071759.1"/>
    <property type="molecule type" value="Genomic_DNA"/>
</dbReference>
<dbReference type="SUPFAM" id="SSF53335">
    <property type="entry name" value="S-adenosyl-L-methionine-dependent methyltransferases"/>
    <property type="match status" value="1"/>
</dbReference>
<dbReference type="AlphaFoldDB" id="A0A8J4V5B8"/>
<reference evidence="1" key="1">
    <citation type="submission" date="2020-01" db="EMBL/GenBank/DDBJ databases">
        <title>Development of genomics and gene disruption for Polysphondylium violaceum indicates a role for the polyketide synthase stlB in stalk morphogenesis.</title>
        <authorList>
            <person name="Narita B."/>
            <person name="Kawabe Y."/>
            <person name="Kin K."/>
            <person name="Saito T."/>
            <person name="Gibbs R."/>
            <person name="Kuspa A."/>
            <person name="Muzny D."/>
            <person name="Queller D."/>
            <person name="Richards S."/>
            <person name="Strassman J."/>
            <person name="Sucgang R."/>
            <person name="Worley K."/>
            <person name="Schaap P."/>
        </authorList>
    </citation>
    <scope>NUCLEOTIDE SEQUENCE</scope>
    <source>
        <strain evidence="1">QSvi11</strain>
    </source>
</reference>
<dbReference type="InterPro" id="IPR029063">
    <property type="entry name" value="SAM-dependent_MTases_sf"/>
</dbReference>
<evidence type="ECO:0000313" key="2">
    <source>
        <dbReference type="Proteomes" id="UP000695562"/>
    </source>
</evidence>
<dbReference type="Pfam" id="PF10294">
    <property type="entry name" value="Methyltransf_16"/>
    <property type="match status" value="1"/>
</dbReference>
<accession>A0A8J4V5B8</accession>
<keyword evidence="2" id="KW-1185">Reference proteome</keyword>
<evidence type="ECO:0000313" key="1">
    <source>
        <dbReference type="EMBL" id="KAF2071759.1"/>
    </source>
</evidence>
<dbReference type="Proteomes" id="UP000695562">
    <property type="component" value="Unassembled WGS sequence"/>
</dbReference>
<organism evidence="1 2">
    <name type="scientific">Polysphondylium violaceum</name>
    <dbReference type="NCBI Taxonomy" id="133409"/>
    <lineage>
        <taxon>Eukaryota</taxon>
        <taxon>Amoebozoa</taxon>
        <taxon>Evosea</taxon>
        <taxon>Eumycetozoa</taxon>
        <taxon>Dictyostelia</taxon>
        <taxon>Dictyosteliales</taxon>
        <taxon>Dictyosteliaceae</taxon>
        <taxon>Polysphondylium</taxon>
    </lineage>
</organism>
<gene>
    <name evidence="1" type="ORF">CYY_006925</name>
</gene>
<dbReference type="OrthoDB" id="413520at2759"/>
<comment type="caution">
    <text evidence="1">The sequence shown here is derived from an EMBL/GenBank/DDBJ whole genome shotgun (WGS) entry which is preliminary data.</text>
</comment>
<sequence length="245" mass="28564">MANTDLFDLSDFAKMTNSDSDSDNENSKNNNDQVFDEKTVEINQKSIKIREFHYSTTNAGYIWPATFTMADYISKNIQVFNNKKIIELGSATGILSIYLKQIGLNVTASDYNDPEIQENIEYNSKLNDIHFNYIPHSWGEEFPKEKNDFDIVIASDILLYVSHFDKLISTLKQLMDERKDSFLLISYKRKMSNVRIFFDLMMKNGFQYETVGQRIWILRKSDNIDLKNPPSLHFEGDNNDEEDEN</sequence>
<protein>
    <submittedName>
        <fullName evidence="1">Uncharacterized protein</fullName>
    </submittedName>
</protein>
<dbReference type="Gene3D" id="3.40.50.150">
    <property type="entry name" value="Vaccinia Virus protein VP39"/>
    <property type="match status" value="1"/>
</dbReference>
<dbReference type="CDD" id="cd02440">
    <property type="entry name" value="AdoMet_MTases"/>
    <property type="match status" value="1"/>
</dbReference>
<proteinExistence type="predicted"/>
<name>A0A8J4V5B8_9MYCE</name>
<dbReference type="InterPro" id="IPR019410">
    <property type="entry name" value="Methyltransf_16"/>
</dbReference>
<dbReference type="PANTHER" id="PTHR14614">
    <property type="entry name" value="HEPATOCELLULAR CARCINOMA-ASSOCIATED ANTIGEN"/>
    <property type="match status" value="1"/>
</dbReference>
<dbReference type="PANTHER" id="PTHR14614:SF97">
    <property type="entry name" value="S-ADENOSYL-L-METHIONINE-DEPENDENT METHYLTRANSFERASES SUPERFAMILY PROTEIN"/>
    <property type="match status" value="1"/>
</dbReference>